<organism evidence="1 2">
    <name type="scientific">Centaurea solstitialis</name>
    <name type="common">yellow star-thistle</name>
    <dbReference type="NCBI Taxonomy" id="347529"/>
    <lineage>
        <taxon>Eukaryota</taxon>
        <taxon>Viridiplantae</taxon>
        <taxon>Streptophyta</taxon>
        <taxon>Embryophyta</taxon>
        <taxon>Tracheophyta</taxon>
        <taxon>Spermatophyta</taxon>
        <taxon>Magnoliopsida</taxon>
        <taxon>eudicotyledons</taxon>
        <taxon>Gunneridae</taxon>
        <taxon>Pentapetalae</taxon>
        <taxon>asterids</taxon>
        <taxon>campanulids</taxon>
        <taxon>Asterales</taxon>
        <taxon>Asteraceae</taxon>
        <taxon>Carduoideae</taxon>
        <taxon>Cardueae</taxon>
        <taxon>Centaureinae</taxon>
        <taxon>Centaurea</taxon>
    </lineage>
</organism>
<reference evidence="1" key="1">
    <citation type="submission" date="2023-03" db="EMBL/GenBank/DDBJ databases">
        <title>Chromosome-scale reference genome and RAD-based genetic map of yellow starthistle (Centaurea solstitialis) reveal putative structural variation and QTLs associated with invader traits.</title>
        <authorList>
            <person name="Reatini B."/>
            <person name="Cang F.A."/>
            <person name="Jiang Q."/>
            <person name="Mckibben M.T.W."/>
            <person name="Barker M.S."/>
            <person name="Rieseberg L.H."/>
            <person name="Dlugosch K.M."/>
        </authorList>
    </citation>
    <scope>NUCLEOTIDE SEQUENCE</scope>
    <source>
        <strain evidence="1">CAN-66</strain>
        <tissue evidence="1">Leaf</tissue>
    </source>
</reference>
<comment type="caution">
    <text evidence="1">The sequence shown here is derived from an EMBL/GenBank/DDBJ whole genome shotgun (WGS) entry which is preliminary data.</text>
</comment>
<proteinExistence type="predicted"/>
<evidence type="ECO:0000313" key="2">
    <source>
        <dbReference type="Proteomes" id="UP001172457"/>
    </source>
</evidence>
<sequence>MMEPKIETALAARKHGANVYSKSGIEDAAVSTSKPVGRLWREGVNQDDVLFSHKDQKVPATWVHEDFRPFRQVEFEIDSILGSAPVAKTLYCLAPHEFQGLLSQLHELLKEGFFRHLKVIEEGWNTGIAEAESVVQTGLYLTFVFPTLVVTPVGFKSQVETIGIGICSYAERPGNSYVSRQRIWLGMVKDYVGEILYHPGKANVATGALSHKTSSVSLQITLLNVTIATRFLEMARQAQRSQPKSRLSIGSLTARCILGSSVEEMGEHNRGPNHQLPKTSKRFDAFWVILDRLTKTSPLLDHSGKFPVIVVGGCLLERSGSEGQSACVDHFR</sequence>
<dbReference type="Proteomes" id="UP001172457">
    <property type="component" value="Chromosome 6"/>
</dbReference>
<evidence type="ECO:0000313" key="1">
    <source>
        <dbReference type="EMBL" id="KAJ9543046.1"/>
    </source>
</evidence>
<protein>
    <submittedName>
        <fullName evidence="1">Uncharacterized protein</fullName>
    </submittedName>
</protein>
<dbReference type="AlphaFoldDB" id="A0AA38SW66"/>
<dbReference type="EMBL" id="JARYMX010000006">
    <property type="protein sequence ID" value="KAJ9543046.1"/>
    <property type="molecule type" value="Genomic_DNA"/>
</dbReference>
<keyword evidence="2" id="KW-1185">Reference proteome</keyword>
<accession>A0AA38SW66</accession>
<name>A0AA38SW66_9ASTR</name>
<gene>
    <name evidence="1" type="ORF">OSB04_022753</name>
</gene>